<evidence type="ECO:0000256" key="13">
    <source>
        <dbReference type="ARBA" id="ARBA00023242"/>
    </source>
</evidence>
<dbReference type="SMART" id="SM00734">
    <property type="entry name" value="ZnF_Rad18"/>
    <property type="match status" value="4"/>
</dbReference>
<gene>
    <name evidence="19" type="primary">LOC105359539</name>
</gene>
<comment type="subcellular location">
    <subcellularLocation>
        <location evidence="2">Chromosome</location>
    </subcellularLocation>
    <subcellularLocation>
        <location evidence="1">Nucleus</location>
    </subcellularLocation>
</comment>
<evidence type="ECO:0000313" key="18">
    <source>
        <dbReference type="Proteomes" id="UP000695007"/>
    </source>
</evidence>
<accession>A0AAJ6YBK8</accession>
<keyword evidence="8 15" id="KW-0863">Zinc-finger</keyword>
<keyword evidence="18" id="KW-1185">Reference proteome</keyword>
<evidence type="ECO:0000256" key="9">
    <source>
        <dbReference type="ARBA" id="ARBA00022801"/>
    </source>
</evidence>
<feature type="compositionally biased region" description="Low complexity" evidence="16">
    <location>
        <begin position="507"/>
        <end position="533"/>
    </location>
</feature>
<keyword evidence="7 15" id="KW-0227">DNA damage</keyword>
<protein>
    <recommendedName>
        <fullName evidence="14">Protein with SprT-like domain at the N terminus</fullName>
    </recommendedName>
</protein>
<keyword evidence="13" id="KW-0539">Nucleus</keyword>
<evidence type="ECO:0000256" key="11">
    <source>
        <dbReference type="ARBA" id="ARBA00023049"/>
    </source>
</evidence>
<dbReference type="AlphaFoldDB" id="A0AAJ6YBK8"/>
<dbReference type="PANTHER" id="PTHR21220">
    <property type="entry name" value="DNA-DEPENDENT METALLOPROTEASE SPRTN"/>
    <property type="match status" value="1"/>
</dbReference>
<dbReference type="InterPro" id="IPR055220">
    <property type="entry name" value="SPRTN_ZBD"/>
</dbReference>
<dbReference type="RefSeq" id="XP_011494455.1">
    <property type="nucleotide sequence ID" value="XM_011496153.1"/>
</dbReference>
<sequence length="756" mass="85498">MNIVNHDESIARSIQDQINCIGITENAIFPVQKEKENYRPRTLIDESLEYIDPTPNIYTLFVQFNKRFFWNALLPVQVKWSPRMTSCAGICTFHPRNKECIISLSSPLLKLRPRKDLIETLLHEMIHAYLFLTNNNRDRDGHGPVFKSHMNRINVEAGTNITIYHTFHEEVRLYQQHWWRCNGPCHNRAPFFGTVRRAMNRVPGPNDFWWSDHQRTCGGQFIKIKEPKKTEGQKKNKRAAQTTVKNNIFNWVKKIDKNEDKPSERTISKVYNTPKITDLKNVNNNLGSNIQTDIKKLGNNTNNVHGWGTGGPCSTDDNYSNSIISNKINSGNLLKNTNSRISFSGVLGGNGSGKSILLDKFSNTSATKTLLKNTNVQSNLNEISLFKNCEKNSNIQKQYAEKGEDAVVTCPNCNKSVNESKINHHLDNCLENSKSLQIIQNSTNKEKMHKNDFTSNKIFKNENKSNSVKIQCPLCPMKVESNNFNEHLSNCFRTDTDDTISDESIHNSSYSSITSNKNTSNNLLNNNKAAPSSTDTLQHIDSGKSIALNKRCDTFTAGASSKNSSLTRSTINNNHDKSAKDSMSNQDLFDFIIRVTCPNCNKSVDEPKINHHLDICLATSENQEMSGGSCNKKRKNEDNYTSKKMFKNKTKSTLRENVEKPTHNKSIDEANSTLNTSNNSHICIVCDKLLEPTKSLSDHLEECVASIFNDFGNDDTIASTNDENQVLEHFPCPVCMALIEATLMNDHLDVCLNKIE</sequence>
<evidence type="ECO:0000256" key="3">
    <source>
        <dbReference type="ARBA" id="ARBA00010724"/>
    </source>
</evidence>
<keyword evidence="9" id="KW-0378">Hydrolase</keyword>
<dbReference type="Pfam" id="PF22934">
    <property type="entry name" value="SPRTN_ZBD"/>
    <property type="match status" value="1"/>
</dbReference>
<dbReference type="GO" id="GO:0006281">
    <property type="term" value="P:DNA repair"/>
    <property type="evidence" value="ECO:0007669"/>
    <property type="project" value="UniProtKB-KW"/>
</dbReference>
<dbReference type="GO" id="GO:0005634">
    <property type="term" value="C:nucleus"/>
    <property type="evidence" value="ECO:0007669"/>
    <property type="project" value="UniProtKB-SubCell"/>
</dbReference>
<dbReference type="InterPro" id="IPR006640">
    <property type="entry name" value="SprT-like_domain"/>
</dbReference>
<dbReference type="PANTHER" id="PTHR21220:SF0">
    <property type="entry name" value="DNA-DEPENDENT METALLOPROTEASE SPRTN"/>
    <property type="match status" value="1"/>
</dbReference>
<evidence type="ECO:0000256" key="1">
    <source>
        <dbReference type="ARBA" id="ARBA00004123"/>
    </source>
</evidence>
<evidence type="ECO:0000256" key="6">
    <source>
        <dbReference type="ARBA" id="ARBA00022723"/>
    </source>
</evidence>
<evidence type="ECO:0000256" key="14">
    <source>
        <dbReference type="ARBA" id="ARBA00030396"/>
    </source>
</evidence>
<name>A0AAJ6YBK8_9HYME</name>
<dbReference type="InterPro" id="IPR044245">
    <property type="entry name" value="Spartan"/>
</dbReference>
<feature type="domain" description="UBZ4-type" evidence="17">
    <location>
        <begin position="407"/>
        <end position="434"/>
    </location>
</feature>
<dbReference type="GO" id="GO:0008270">
    <property type="term" value="F:zinc ion binding"/>
    <property type="evidence" value="ECO:0007669"/>
    <property type="project" value="UniProtKB-KW"/>
</dbReference>
<evidence type="ECO:0000256" key="2">
    <source>
        <dbReference type="ARBA" id="ARBA00004286"/>
    </source>
</evidence>
<feature type="compositionally biased region" description="Polar residues" evidence="16">
    <location>
        <begin position="558"/>
        <end position="573"/>
    </location>
</feature>
<dbReference type="GO" id="GO:0006508">
    <property type="term" value="P:proteolysis"/>
    <property type="evidence" value="ECO:0007669"/>
    <property type="project" value="UniProtKB-KW"/>
</dbReference>
<dbReference type="Proteomes" id="UP000695007">
    <property type="component" value="Unplaced"/>
</dbReference>
<keyword evidence="4" id="KW-0158">Chromosome</keyword>
<dbReference type="KEGG" id="csol:105359539"/>
<feature type="region of interest" description="Disordered" evidence="16">
    <location>
        <begin position="558"/>
        <end position="582"/>
    </location>
</feature>
<evidence type="ECO:0000313" key="19">
    <source>
        <dbReference type="RefSeq" id="XP_011494455.1"/>
    </source>
</evidence>
<organism evidence="18 19">
    <name type="scientific">Ceratosolen solmsi marchali</name>
    <dbReference type="NCBI Taxonomy" id="326594"/>
    <lineage>
        <taxon>Eukaryota</taxon>
        <taxon>Metazoa</taxon>
        <taxon>Ecdysozoa</taxon>
        <taxon>Arthropoda</taxon>
        <taxon>Hexapoda</taxon>
        <taxon>Insecta</taxon>
        <taxon>Pterygota</taxon>
        <taxon>Neoptera</taxon>
        <taxon>Endopterygota</taxon>
        <taxon>Hymenoptera</taxon>
        <taxon>Apocrita</taxon>
        <taxon>Proctotrupomorpha</taxon>
        <taxon>Chalcidoidea</taxon>
        <taxon>Agaonidae</taxon>
        <taxon>Agaoninae</taxon>
        <taxon>Ceratosolen</taxon>
    </lineage>
</organism>
<dbReference type="PROSITE" id="PS51908">
    <property type="entry name" value="ZF_UBZ4"/>
    <property type="match status" value="1"/>
</dbReference>
<keyword evidence="11" id="KW-0482">Metalloprotease</keyword>
<keyword evidence="6" id="KW-0479">Metal-binding</keyword>
<keyword evidence="10" id="KW-0862">Zinc</keyword>
<dbReference type="SMART" id="SM00731">
    <property type="entry name" value="SprT"/>
    <property type="match status" value="1"/>
</dbReference>
<evidence type="ECO:0000256" key="8">
    <source>
        <dbReference type="ARBA" id="ARBA00022771"/>
    </source>
</evidence>
<dbReference type="GO" id="GO:0005694">
    <property type="term" value="C:chromosome"/>
    <property type="evidence" value="ECO:0007669"/>
    <property type="project" value="UniProtKB-SubCell"/>
</dbReference>
<evidence type="ECO:0000256" key="4">
    <source>
        <dbReference type="ARBA" id="ARBA00022454"/>
    </source>
</evidence>
<proteinExistence type="inferred from homology"/>
<comment type="similarity">
    <text evidence="3">Belongs to the Spartan family.</text>
</comment>
<keyword evidence="5" id="KW-0645">Protease</keyword>
<evidence type="ECO:0000259" key="17">
    <source>
        <dbReference type="PROSITE" id="PS51908"/>
    </source>
</evidence>
<keyword evidence="12 15" id="KW-0234">DNA repair</keyword>
<evidence type="ECO:0000256" key="15">
    <source>
        <dbReference type="PROSITE-ProRule" id="PRU01256"/>
    </source>
</evidence>
<reference evidence="19" key="1">
    <citation type="submission" date="2025-08" db="UniProtKB">
        <authorList>
            <consortium name="RefSeq"/>
        </authorList>
    </citation>
    <scope>IDENTIFICATION</scope>
</reference>
<dbReference type="GO" id="GO:0031593">
    <property type="term" value="F:polyubiquitin modification-dependent protein binding"/>
    <property type="evidence" value="ECO:0007669"/>
    <property type="project" value="TreeGrafter"/>
</dbReference>
<dbReference type="GeneID" id="105359539"/>
<evidence type="ECO:0000256" key="7">
    <source>
        <dbReference type="ARBA" id="ARBA00022763"/>
    </source>
</evidence>
<evidence type="ECO:0000256" key="16">
    <source>
        <dbReference type="SAM" id="MobiDB-lite"/>
    </source>
</evidence>
<dbReference type="Pfam" id="PF10263">
    <property type="entry name" value="SprT-like"/>
    <property type="match status" value="1"/>
</dbReference>
<dbReference type="GO" id="GO:0003697">
    <property type="term" value="F:single-stranded DNA binding"/>
    <property type="evidence" value="ECO:0007669"/>
    <property type="project" value="InterPro"/>
</dbReference>
<feature type="region of interest" description="Disordered" evidence="16">
    <location>
        <begin position="507"/>
        <end position="537"/>
    </location>
</feature>
<dbReference type="InterPro" id="IPR006642">
    <property type="entry name" value="Rad18_UBZ4"/>
</dbReference>
<evidence type="ECO:0000256" key="10">
    <source>
        <dbReference type="ARBA" id="ARBA00022833"/>
    </source>
</evidence>
<dbReference type="Gene3D" id="3.30.160.60">
    <property type="entry name" value="Classic Zinc Finger"/>
    <property type="match status" value="3"/>
</dbReference>
<dbReference type="CTD" id="32480"/>
<dbReference type="GO" id="GO:0004222">
    <property type="term" value="F:metalloendopeptidase activity"/>
    <property type="evidence" value="ECO:0007669"/>
    <property type="project" value="InterPro"/>
</dbReference>
<evidence type="ECO:0000256" key="5">
    <source>
        <dbReference type="ARBA" id="ARBA00022670"/>
    </source>
</evidence>
<evidence type="ECO:0000256" key="12">
    <source>
        <dbReference type="ARBA" id="ARBA00023204"/>
    </source>
</evidence>